<feature type="region of interest" description="G1" evidence="6">
    <location>
        <begin position="129"/>
        <end position="136"/>
    </location>
</feature>
<feature type="region of interest" description="G3" evidence="6">
    <location>
        <begin position="176"/>
        <end position="179"/>
    </location>
</feature>
<name>A0ABD0KU25_9CAEN</name>
<feature type="region of interest" description="Disordered" evidence="7">
    <location>
        <begin position="298"/>
        <end position="334"/>
    </location>
</feature>
<dbReference type="InterPro" id="IPR005225">
    <property type="entry name" value="Small_GTP-bd"/>
</dbReference>
<evidence type="ECO:0000256" key="2">
    <source>
        <dbReference type="ARBA" id="ARBA00019149"/>
    </source>
</evidence>
<dbReference type="Proteomes" id="UP001519460">
    <property type="component" value="Unassembled WGS sequence"/>
</dbReference>
<dbReference type="SUPFAM" id="SSF54814">
    <property type="entry name" value="Prokaryotic type KH domain (KH-domain type II)"/>
    <property type="match status" value="1"/>
</dbReference>
<dbReference type="HAMAP" id="MF_00367">
    <property type="entry name" value="GTPase_Era"/>
    <property type="match status" value="1"/>
</dbReference>
<dbReference type="InterPro" id="IPR006073">
    <property type="entry name" value="GTP-bd"/>
</dbReference>
<reference evidence="9 10" key="1">
    <citation type="journal article" date="2023" name="Sci. Data">
        <title>Genome assembly of the Korean intertidal mud-creeper Batillaria attramentaria.</title>
        <authorList>
            <person name="Patra A.K."/>
            <person name="Ho P.T."/>
            <person name="Jun S."/>
            <person name="Lee S.J."/>
            <person name="Kim Y."/>
            <person name="Won Y.J."/>
        </authorList>
    </citation>
    <scope>NUCLEOTIDE SEQUENCE [LARGE SCALE GENOMIC DNA]</scope>
    <source>
        <strain evidence="9">Wonlab-2016</strain>
    </source>
</reference>
<keyword evidence="4 6" id="KW-0342">GTP-binding</keyword>
<comment type="similarity">
    <text evidence="1 6">Belongs to the TRAFAC class TrmE-Era-EngA-EngB-Septin-like GTPase superfamily. Era GTPase family.</text>
</comment>
<proteinExistence type="inferred from homology"/>
<dbReference type="PRINTS" id="PR00326">
    <property type="entry name" value="GTP1OBG"/>
</dbReference>
<evidence type="ECO:0000256" key="4">
    <source>
        <dbReference type="ARBA" id="ARBA00023134"/>
    </source>
</evidence>
<dbReference type="CDD" id="cd04163">
    <property type="entry name" value="Era"/>
    <property type="match status" value="1"/>
</dbReference>
<feature type="region of interest" description="G4" evidence="6">
    <location>
        <begin position="245"/>
        <end position="248"/>
    </location>
</feature>
<accession>A0ABD0KU25</accession>
<dbReference type="FunFam" id="3.40.50.300:FF:002220">
    <property type="entry name" value="GTPase Era, mitochondrial"/>
    <property type="match status" value="1"/>
</dbReference>
<dbReference type="NCBIfam" id="TIGR00231">
    <property type="entry name" value="small_GTP"/>
    <property type="match status" value="1"/>
</dbReference>
<dbReference type="EMBL" id="JACVVK020000124">
    <property type="protein sequence ID" value="KAK7490697.1"/>
    <property type="molecule type" value="Genomic_DNA"/>
</dbReference>
<evidence type="ECO:0000256" key="5">
    <source>
        <dbReference type="ARBA" id="ARBA00030975"/>
    </source>
</evidence>
<comment type="caution">
    <text evidence="9">The sequence shown here is derived from an EMBL/GenBank/DDBJ whole genome shotgun (WGS) entry which is preliminary data.</text>
</comment>
<feature type="compositionally biased region" description="Polar residues" evidence="7">
    <location>
        <begin position="305"/>
        <end position="334"/>
    </location>
</feature>
<organism evidence="9 10">
    <name type="scientific">Batillaria attramentaria</name>
    <dbReference type="NCBI Taxonomy" id="370345"/>
    <lineage>
        <taxon>Eukaryota</taxon>
        <taxon>Metazoa</taxon>
        <taxon>Spiralia</taxon>
        <taxon>Lophotrochozoa</taxon>
        <taxon>Mollusca</taxon>
        <taxon>Gastropoda</taxon>
        <taxon>Caenogastropoda</taxon>
        <taxon>Sorbeoconcha</taxon>
        <taxon>Cerithioidea</taxon>
        <taxon>Batillariidae</taxon>
        <taxon>Batillaria</taxon>
    </lineage>
</organism>
<dbReference type="InterPro" id="IPR027417">
    <property type="entry name" value="P-loop_NTPase"/>
</dbReference>
<dbReference type="PROSITE" id="PS51713">
    <property type="entry name" value="G_ERA"/>
    <property type="match status" value="1"/>
</dbReference>
<dbReference type="PANTHER" id="PTHR42698:SF1">
    <property type="entry name" value="GTPASE ERA, MITOCHONDRIAL"/>
    <property type="match status" value="1"/>
</dbReference>
<dbReference type="AlphaFoldDB" id="A0ABD0KU25"/>
<feature type="compositionally biased region" description="Polar residues" evidence="7">
    <location>
        <begin position="78"/>
        <end position="88"/>
    </location>
</feature>
<evidence type="ECO:0000256" key="1">
    <source>
        <dbReference type="ARBA" id="ARBA00007921"/>
    </source>
</evidence>
<dbReference type="InterPro" id="IPR015946">
    <property type="entry name" value="KH_dom-like_a/b"/>
</dbReference>
<dbReference type="CDD" id="cd22534">
    <property type="entry name" value="KH-II_Era"/>
    <property type="match status" value="1"/>
</dbReference>
<dbReference type="SUPFAM" id="SSF52540">
    <property type="entry name" value="P-loop containing nucleoside triphosphate hydrolases"/>
    <property type="match status" value="1"/>
</dbReference>
<dbReference type="InterPro" id="IPR009019">
    <property type="entry name" value="KH_sf_prok-type"/>
</dbReference>
<evidence type="ECO:0000259" key="8">
    <source>
        <dbReference type="PROSITE" id="PS51713"/>
    </source>
</evidence>
<evidence type="ECO:0000256" key="7">
    <source>
        <dbReference type="SAM" id="MobiDB-lite"/>
    </source>
</evidence>
<dbReference type="InterPro" id="IPR005662">
    <property type="entry name" value="GTPase_Era-like"/>
</dbReference>
<evidence type="ECO:0000313" key="10">
    <source>
        <dbReference type="Proteomes" id="UP001519460"/>
    </source>
</evidence>
<feature type="region of interest" description="G5" evidence="6">
    <location>
        <begin position="375"/>
        <end position="377"/>
    </location>
</feature>
<keyword evidence="3 6" id="KW-0547">Nucleotide-binding</keyword>
<sequence length="507" mass="57304">MLLRNVLRFSGKEERDKSVTWCRASQFLKDQTHSGAQVWKSYPRHVLFARGTQTARLPPNSTPVTDVRDTADVPQGQFPDSATDGEQMQTEKGFGTTARHELTAEQLHRLRLPPDQPDDARMLRVAIIGLPNSGKSSLTNSLMGWRISAVSKKVHTTRKNTTGIFTKENVQIVFLDTPGILDPSGSRRHNVEKSLVIDPERSLQHADLVGVVVDVSDKWSRNELDPLVLQVLHVHRDKTAVLILNKVDLLRTKEMLLQITRSLTQGVVDGRPVGVVTKRSLQERNKLDLEKMFDAMQAGAKTEPGQEQCQGTGPQATPSNEESGVTQHVEESLSSVKQPDLEKQAWMDYVQKMRQAWKAVRGMKGWPHFKRVFMVSALSGDGVADLRDYLIQSAKEGDWYYHSSLVTSQDPREVITMCVKEKLLEHLPQEIPYTLDMEIVLLEVDENDVLNIVLNIVAQNHRQASSLLQRRGEAIQRIASEAKQEIMNAFRCEVRLKLVVKVKPWRK</sequence>
<dbReference type="PANTHER" id="PTHR42698">
    <property type="entry name" value="GTPASE ERA"/>
    <property type="match status" value="1"/>
</dbReference>
<feature type="region of interest" description="G2" evidence="6">
    <location>
        <begin position="155"/>
        <end position="159"/>
    </location>
</feature>
<feature type="domain" description="Era-type G" evidence="8">
    <location>
        <begin position="121"/>
        <end position="396"/>
    </location>
</feature>
<keyword evidence="10" id="KW-1185">Reference proteome</keyword>
<dbReference type="InterPro" id="IPR030388">
    <property type="entry name" value="G_ERA_dom"/>
</dbReference>
<evidence type="ECO:0000313" key="9">
    <source>
        <dbReference type="EMBL" id="KAK7490697.1"/>
    </source>
</evidence>
<dbReference type="GO" id="GO:0005525">
    <property type="term" value="F:GTP binding"/>
    <property type="evidence" value="ECO:0007669"/>
    <property type="project" value="UniProtKB-UniRule"/>
</dbReference>
<feature type="region of interest" description="Disordered" evidence="7">
    <location>
        <begin position="54"/>
        <end position="88"/>
    </location>
</feature>
<protein>
    <recommendedName>
        <fullName evidence="2">GTPase Era, mitochondrial</fullName>
    </recommendedName>
    <alternativeName>
        <fullName evidence="5">ERA-like protein 1</fullName>
    </alternativeName>
</protein>
<gene>
    <name evidence="9" type="ORF">BaRGS_00018114</name>
</gene>
<evidence type="ECO:0000256" key="3">
    <source>
        <dbReference type="ARBA" id="ARBA00022741"/>
    </source>
</evidence>
<dbReference type="Gene3D" id="3.30.300.20">
    <property type="match status" value="1"/>
</dbReference>
<dbReference type="Pfam" id="PF01926">
    <property type="entry name" value="MMR_HSR1"/>
    <property type="match status" value="1"/>
</dbReference>
<evidence type="ECO:0000256" key="6">
    <source>
        <dbReference type="PROSITE-ProRule" id="PRU01050"/>
    </source>
</evidence>
<dbReference type="Gene3D" id="3.40.50.300">
    <property type="entry name" value="P-loop containing nucleotide triphosphate hydrolases"/>
    <property type="match status" value="1"/>
</dbReference>